<sequence>MSADPSINESKLKFARDKKAIGDAAFKLGNLTDALRAYHEVLLYVEGLDRAGGVASVMKSGPSDGAEEPKDRTEADELMEKVYANMSACHIKRDNWKRAQETAEKALAKNPKNYKAMFRRAKALGEQGYSERAEKILEELIKQSPADAPTATAELRRLRAIDKERQKVHNQKLKGWLSRGGLDTPATEVVEEVSSPGTKEARSSGAP</sequence>
<comment type="caution">
    <text evidence="3">The sequence shown here is derived from an EMBL/GenBank/DDBJ whole genome shotgun (WGS) entry which is preliminary data.</text>
</comment>
<dbReference type="InterPro" id="IPR050754">
    <property type="entry name" value="FKBP4/5/8-like"/>
</dbReference>
<dbReference type="Pfam" id="PF14559">
    <property type="entry name" value="TPR_19"/>
    <property type="match status" value="1"/>
</dbReference>
<dbReference type="PANTHER" id="PTHR46512">
    <property type="entry name" value="PEPTIDYLPROLYL ISOMERASE"/>
    <property type="match status" value="1"/>
</dbReference>
<dbReference type="GO" id="GO:0005740">
    <property type="term" value="C:mitochondrial envelope"/>
    <property type="evidence" value="ECO:0007669"/>
    <property type="project" value="TreeGrafter"/>
</dbReference>
<dbReference type="PANTHER" id="PTHR46512:SF1">
    <property type="entry name" value="PEPTIDYLPROLYL ISOMERASE"/>
    <property type="match status" value="1"/>
</dbReference>
<dbReference type="Gene3D" id="1.25.40.10">
    <property type="entry name" value="Tetratricopeptide repeat domain"/>
    <property type="match status" value="1"/>
</dbReference>
<evidence type="ECO:0000313" key="4">
    <source>
        <dbReference type="Proteomes" id="UP001201163"/>
    </source>
</evidence>
<dbReference type="Proteomes" id="UP001201163">
    <property type="component" value="Unassembled WGS sequence"/>
</dbReference>
<dbReference type="GO" id="GO:0043066">
    <property type="term" value="P:negative regulation of apoptotic process"/>
    <property type="evidence" value="ECO:0007669"/>
    <property type="project" value="TreeGrafter"/>
</dbReference>
<dbReference type="GO" id="GO:0005829">
    <property type="term" value="C:cytosol"/>
    <property type="evidence" value="ECO:0007669"/>
    <property type="project" value="TreeGrafter"/>
</dbReference>
<dbReference type="GO" id="GO:0012505">
    <property type="term" value="C:endomembrane system"/>
    <property type="evidence" value="ECO:0007669"/>
    <property type="project" value="TreeGrafter"/>
</dbReference>
<dbReference type="InterPro" id="IPR011990">
    <property type="entry name" value="TPR-like_helical_dom_sf"/>
</dbReference>
<feature type="region of interest" description="Disordered" evidence="2">
    <location>
        <begin position="162"/>
        <end position="207"/>
    </location>
</feature>
<accession>A0AAD4QCJ1</accession>
<protein>
    <submittedName>
        <fullName evidence="3">TPR-like protein</fullName>
    </submittedName>
</protein>
<dbReference type="GO" id="GO:0016020">
    <property type="term" value="C:membrane"/>
    <property type="evidence" value="ECO:0007669"/>
    <property type="project" value="TreeGrafter"/>
</dbReference>
<reference evidence="3" key="1">
    <citation type="submission" date="2022-01" db="EMBL/GenBank/DDBJ databases">
        <title>Comparative genomics reveals a dynamic genome evolution in the ectomycorrhizal milk-cap (Lactarius) mushrooms.</title>
        <authorList>
            <consortium name="DOE Joint Genome Institute"/>
            <person name="Lebreton A."/>
            <person name="Tang N."/>
            <person name="Kuo A."/>
            <person name="LaButti K."/>
            <person name="Drula E."/>
            <person name="Barry K."/>
            <person name="Clum A."/>
            <person name="Lipzen A."/>
            <person name="Mousain D."/>
            <person name="Ng V."/>
            <person name="Wang R."/>
            <person name="Wang X."/>
            <person name="Dai Y."/>
            <person name="Henrissat B."/>
            <person name="Grigoriev I.V."/>
            <person name="Guerin-Laguette A."/>
            <person name="Yu F."/>
            <person name="Martin F.M."/>
        </authorList>
    </citation>
    <scope>NUCLEOTIDE SEQUENCE</scope>
    <source>
        <strain evidence="3">QP</strain>
    </source>
</reference>
<dbReference type="InterPro" id="IPR019734">
    <property type="entry name" value="TPR_rpt"/>
</dbReference>
<evidence type="ECO:0000313" key="3">
    <source>
        <dbReference type="EMBL" id="KAH8994958.1"/>
    </source>
</evidence>
<feature type="repeat" description="TPR" evidence="1">
    <location>
        <begin position="80"/>
        <end position="113"/>
    </location>
</feature>
<dbReference type="AlphaFoldDB" id="A0AAD4QCJ1"/>
<dbReference type="PROSITE" id="PS50005">
    <property type="entry name" value="TPR"/>
    <property type="match status" value="1"/>
</dbReference>
<dbReference type="SUPFAM" id="SSF48452">
    <property type="entry name" value="TPR-like"/>
    <property type="match status" value="1"/>
</dbReference>
<gene>
    <name evidence="3" type="ORF">EDB92DRAFT_1848454</name>
</gene>
<proteinExistence type="predicted"/>
<organism evidence="3 4">
    <name type="scientific">Lactarius akahatsu</name>
    <dbReference type="NCBI Taxonomy" id="416441"/>
    <lineage>
        <taxon>Eukaryota</taxon>
        <taxon>Fungi</taxon>
        <taxon>Dikarya</taxon>
        <taxon>Basidiomycota</taxon>
        <taxon>Agaricomycotina</taxon>
        <taxon>Agaricomycetes</taxon>
        <taxon>Russulales</taxon>
        <taxon>Russulaceae</taxon>
        <taxon>Lactarius</taxon>
    </lineage>
</organism>
<keyword evidence="4" id="KW-1185">Reference proteome</keyword>
<dbReference type="SMART" id="SM00028">
    <property type="entry name" value="TPR"/>
    <property type="match status" value="3"/>
</dbReference>
<dbReference type="GO" id="GO:0044183">
    <property type="term" value="F:protein folding chaperone"/>
    <property type="evidence" value="ECO:0007669"/>
    <property type="project" value="TreeGrafter"/>
</dbReference>
<dbReference type="EMBL" id="JAKELL010000013">
    <property type="protein sequence ID" value="KAH8994958.1"/>
    <property type="molecule type" value="Genomic_DNA"/>
</dbReference>
<evidence type="ECO:0000256" key="1">
    <source>
        <dbReference type="PROSITE-ProRule" id="PRU00339"/>
    </source>
</evidence>
<keyword evidence="1" id="KW-0802">TPR repeat</keyword>
<name>A0AAD4QCJ1_9AGAM</name>
<evidence type="ECO:0000256" key="2">
    <source>
        <dbReference type="SAM" id="MobiDB-lite"/>
    </source>
</evidence>